<organism evidence="2 3">
    <name type="scientific">Exophiala oligosperma</name>
    <dbReference type="NCBI Taxonomy" id="215243"/>
    <lineage>
        <taxon>Eukaryota</taxon>
        <taxon>Fungi</taxon>
        <taxon>Dikarya</taxon>
        <taxon>Ascomycota</taxon>
        <taxon>Pezizomycotina</taxon>
        <taxon>Eurotiomycetes</taxon>
        <taxon>Chaetothyriomycetidae</taxon>
        <taxon>Chaetothyriales</taxon>
        <taxon>Herpotrichiellaceae</taxon>
        <taxon>Exophiala</taxon>
    </lineage>
</organism>
<accession>A0A0D2DRM3</accession>
<dbReference type="HOGENOM" id="CLU_630102_0_0_1"/>
<dbReference type="Proteomes" id="UP000053342">
    <property type="component" value="Unassembled WGS sequence"/>
</dbReference>
<sequence length="437" mass="49387">MNNSNHRVVRTPKGGENGLKIKKNGTRSKKIRDPIQNSGNGGGQPEPQDHVHISSQRSTRAHPRNFSDVVSGKASNLSITKSGGIDGDKTTVQYGRQNHGDVYVNRRQTSEFRGKEISTSEEDWRDFPLPKSTTTPYQRSTSRRESVGISEPGCWVRDTARSDDTPGSTQRDSTGRSKGKHDKQTQTLVVKSELGTRPFRFDDYDLRLRCWKPDCGKMTSCWDCSVVICPGCGPDSYVRYCSSQHLYDDIQYHWVYHCGKHGITDTIDRTTIRLYQNPPRPYIVNEGFNSIERHRQAVYRSLEPGDFFLFDDAGLLKPDFIEPTREEWNIKRGTGPCVLQLFFPDDMTDQSMRHVFNTDIFECLGFGGPRAAKSCLRALHLIRESLILSGNWTEQALDLLCLQVAGEWGGFKVPESFYNVGEANLAWQTQGTLPPTP</sequence>
<dbReference type="AlphaFoldDB" id="A0A0D2DRM3"/>
<protein>
    <submittedName>
        <fullName evidence="2">Uncharacterized protein</fullName>
    </submittedName>
</protein>
<dbReference type="VEuPathDB" id="FungiDB:PV06_03433"/>
<feature type="compositionally biased region" description="Basic residues" evidence="1">
    <location>
        <begin position="20"/>
        <end position="30"/>
    </location>
</feature>
<keyword evidence="3" id="KW-1185">Reference proteome</keyword>
<name>A0A0D2DRM3_9EURO</name>
<dbReference type="OrthoDB" id="4757558at2759"/>
<evidence type="ECO:0000313" key="3">
    <source>
        <dbReference type="Proteomes" id="UP000053342"/>
    </source>
</evidence>
<feature type="region of interest" description="Disordered" evidence="1">
    <location>
        <begin position="1"/>
        <end position="93"/>
    </location>
</feature>
<dbReference type="GeneID" id="27355507"/>
<dbReference type="RefSeq" id="XP_016265226.1">
    <property type="nucleotide sequence ID" value="XM_016404221.1"/>
</dbReference>
<evidence type="ECO:0000313" key="2">
    <source>
        <dbReference type="EMBL" id="KIW45010.1"/>
    </source>
</evidence>
<dbReference type="STRING" id="215243.A0A0D2DRM3"/>
<reference evidence="2 3" key="1">
    <citation type="submission" date="2015-01" db="EMBL/GenBank/DDBJ databases">
        <title>The Genome Sequence of Exophiala oligosperma CBS72588.</title>
        <authorList>
            <consortium name="The Broad Institute Genomics Platform"/>
            <person name="Cuomo C."/>
            <person name="de Hoog S."/>
            <person name="Gorbushina A."/>
            <person name="Stielow B."/>
            <person name="Teixiera M."/>
            <person name="Abouelleil A."/>
            <person name="Chapman S.B."/>
            <person name="Priest M."/>
            <person name="Young S.K."/>
            <person name="Wortman J."/>
            <person name="Nusbaum C."/>
            <person name="Birren B."/>
        </authorList>
    </citation>
    <scope>NUCLEOTIDE SEQUENCE [LARGE SCALE GENOMIC DNA]</scope>
    <source>
        <strain evidence="2 3">CBS 72588</strain>
    </source>
</reference>
<evidence type="ECO:0000256" key="1">
    <source>
        <dbReference type="SAM" id="MobiDB-lite"/>
    </source>
</evidence>
<feature type="compositionally biased region" description="Polar residues" evidence="1">
    <location>
        <begin position="131"/>
        <end position="140"/>
    </location>
</feature>
<feature type="region of interest" description="Disordered" evidence="1">
    <location>
        <begin position="113"/>
        <end position="185"/>
    </location>
</feature>
<proteinExistence type="predicted"/>
<dbReference type="EMBL" id="KN847334">
    <property type="protein sequence ID" value="KIW45010.1"/>
    <property type="molecule type" value="Genomic_DNA"/>
</dbReference>
<gene>
    <name evidence="2" type="ORF">PV06_03433</name>
</gene>